<dbReference type="AlphaFoldDB" id="A0AAV3ZPR3"/>
<accession>A0AAV3ZPR3</accession>
<sequence length="98" mass="10950">MPFGMMKTRENPDSCREVVDERDGLYGGLHRRPIGSHSNCWGPLDDFEKAFQAALSGKPCPETKNVCLGQGRSTSLVIGLRKEQSASMARKWRNFGLH</sequence>
<protein>
    <submittedName>
        <fullName evidence="1">Uncharacterized protein</fullName>
    </submittedName>
</protein>
<reference evidence="1 2" key="1">
    <citation type="journal article" date="2021" name="Elife">
        <title>Chloroplast acquisition without the gene transfer in kleptoplastic sea slugs, Plakobranchus ocellatus.</title>
        <authorList>
            <person name="Maeda T."/>
            <person name="Takahashi S."/>
            <person name="Yoshida T."/>
            <person name="Shimamura S."/>
            <person name="Takaki Y."/>
            <person name="Nagai Y."/>
            <person name="Toyoda A."/>
            <person name="Suzuki Y."/>
            <person name="Arimoto A."/>
            <person name="Ishii H."/>
            <person name="Satoh N."/>
            <person name="Nishiyama T."/>
            <person name="Hasebe M."/>
            <person name="Maruyama T."/>
            <person name="Minagawa J."/>
            <person name="Obokata J."/>
            <person name="Shigenobu S."/>
        </authorList>
    </citation>
    <scope>NUCLEOTIDE SEQUENCE [LARGE SCALE GENOMIC DNA]</scope>
</reference>
<organism evidence="1 2">
    <name type="scientific">Plakobranchus ocellatus</name>
    <dbReference type="NCBI Taxonomy" id="259542"/>
    <lineage>
        <taxon>Eukaryota</taxon>
        <taxon>Metazoa</taxon>
        <taxon>Spiralia</taxon>
        <taxon>Lophotrochozoa</taxon>
        <taxon>Mollusca</taxon>
        <taxon>Gastropoda</taxon>
        <taxon>Heterobranchia</taxon>
        <taxon>Euthyneura</taxon>
        <taxon>Panpulmonata</taxon>
        <taxon>Sacoglossa</taxon>
        <taxon>Placobranchoidea</taxon>
        <taxon>Plakobranchidae</taxon>
        <taxon>Plakobranchus</taxon>
    </lineage>
</organism>
<comment type="caution">
    <text evidence="1">The sequence shown here is derived from an EMBL/GenBank/DDBJ whole genome shotgun (WGS) entry which is preliminary data.</text>
</comment>
<evidence type="ECO:0000313" key="2">
    <source>
        <dbReference type="Proteomes" id="UP000735302"/>
    </source>
</evidence>
<name>A0AAV3ZPR3_9GAST</name>
<evidence type="ECO:0000313" key="1">
    <source>
        <dbReference type="EMBL" id="GFN96827.1"/>
    </source>
</evidence>
<keyword evidence="2" id="KW-1185">Reference proteome</keyword>
<dbReference type="Proteomes" id="UP000735302">
    <property type="component" value="Unassembled WGS sequence"/>
</dbReference>
<dbReference type="EMBL" id="BLXT01002709">
    <property type="protein sequence ID" value="GFN96827.1"/>
    <property type="molecule type" value="Genomic_DNA"/>
</dbReference>
<proteinExistence type="predicted"/>
<gene>
    <name evidence="1" type="ORF">PoB_002333300</name>
</gene>